<evidence type="ECO:0000313" key="2">
    <source>
        <dbReference type="EMBL" id="KAJ7033863.1"/>
    </source>
</evidence>
<dbReference type="Proteomes" id="UP001218188">
    <property type="component" value="Unassembled WGS sequence"/>
</dbReference>
<reference evidence="2" key="1">
    <citation type="submission" date="2023-03" db="EMBL/GenBank/DDBJ databases">
        <title>Massive genome expansion in bonnet fungi (Mycena s.s.) driven by repeated elements and novel gene families across ecological guilds.</title>
        <authorList>
            <consortium name="Lawrence Berkeley National Laboratory"/>
            <person name="Harder C.B."/>
            <person name="Miyauchi S."/>
            <person name="Viragh M."/>
            <person name="Kuo A."/>
            <person name="Thoen E."/>
            <person name="Andreopoulos B."/>
            <person name="Lu D."/>
            <person name="Skrede I."/>
            <person name="Drula E."/>
            <person name="Henrissat B."/>
            <person name="Morin E."/>
            <person name="Kohler A."/>
            <person name="Barry K."/>
            <person name="LaButti K."/>
            <person name="Morin E."/>
            <person name="Salamov A."/>
            <person name="Lipzen A."/>
            <person name="Mereny Z."/>
            <person name="Hegedus B."/>
            <person name="Baldrian P."/>
            <person name="Stursova M."/>
            <person name="Weitz H."/>
            <person name="Taylor A."/>
            <person name="Grigoriev I.V."/>
            <person name="Nagy L.G."/>
            <person name="Martin F."/>
            <person name="Kauserud H."/>
        </authorList>
    </citation>
    <scope>NUCLEOTIDE SEQUENCE</scope>
    <source>
        <strain evidence="2">CBHHK200</strain>
    </source>
</reference>
<evidence type="ECO:0000256" key="1">
    <source>
        <dbReference type="SAM" id="MobiDB-lite"/>
    </source>
</evidence>
<sequence>MGRRRGGVGGRSRAVSGWRLPALPQIGGCFAKTQGGSCGGADRGDGERAGRRLSAAGMSGTSGDCCRARPDVGGRRRRAWERGRRVRWLDWEGDGVGRGRGRVLSQAALGGRFREFDDEDDEEGRESQSSSDSDSRAGDLGTSNKPSLTFNAYLAPDARSTKYRLRRAPCQRNSWPASVTVANALLPTGASATCQGQYRDLAAEISSPPAILSTRLPPTIKPLCVTLQMIYREKPIDSIFAPCLLHKHERFAACLNDANHRTIHAELRYGHLLQHTNISEARRLRTYQFHSRLLRDAQYYRSCELLENAESPDCLGAPTNDNPAIGNLRLFPGK</sequence>
<proteinExistence type="predicted"/>
<dbReference type="EMBL" id="JARJCM010000062">
    <property type="protein sequence ID" value="KAJ7033863.1"/>
    <property type="molecule type" value="Genomic_DNA"/>
</dbReference>
<gene>
    <name evidence="2" type="ORF">C8F04DRAFT_1183819</name>
</gene>
<name>A0AAD6X020_9AGAR</name>
<protein>
    <submittedName>
        <fullName evidence="2">Uncharacterized protein</fullName>
    </submittedName>
</protein>
<feature type="region of interest" description="Disordered" evidence="1">
    <location>
        <begin position="113"/>
        <end position="148"/>
    </location>
</feature>
<dbReference type="AlphaFoldDB" id="A0AAD6X020"/>
<accession>A0AAD6X020</accession>
<keyword evidence="3" id="KW-1185">Reference proteome</keyword>
<organism evidence="2 3">
    <name type="scientific">Mycena alexandri</name>
    <dbReference type="NCBI Taxonomy" id="1745969"/>
    <lineage>
        <taxon>Eukaryota</taxon>
        <taxon>Fungi</taxon>
        <taxon>Dikarya</taxon>
        <taxon>Basidiomycota</taxon>
        <taxon>Agaricomycotina</taxon>
        <taxon>Agaricomycetes</taxon>
        <taxon>Agaricomycetidae</taxon>
        <taxon>Agaricales</taxon>
        <taxon>Marasmiineae</taxon>
        <taxon>Mycenaceae</taxon>
        <taxon>Mycena</taxon>
    </lineage>
</organism>
<comment type="caution">
    <text evidence="2">The sequence shown here is derived from an EMBL/GenBank/DDBJ whole genome shotgun (WGS) entry which is preliminary data.</text>
</comment>
<evidence type="ECO:0000313" key="3">
    <source>
        <dbReference type="Proteomes" id="UP001218188"/>
    </source>
</evidence>
<feature type="region of interest" description="Disordered" evidence="1">
    <location>
        <begin position="33"/>
        <end position="67"/>
    </location>
</feature>